<dbReference type="InterPro" id="IPR000718">
    <property type="entry name" value="Peptidase_M13"/>
</dbReference>
<evidence type="ECO:0000259" key="2">
    <source>
        <dbReference type="Pfam" id="PF01431"/>
    </source>
</evidence>
<proteinExistence type="inferred from homology"/>
<dbReference type="PANTHER" id="PTHR11733">
    <property type="entry name" value="ZINC METALLOPROTEASE FAMILY M13 NEPRILYSIN-RELATED"/>
    <property type="match status" value="1"/>
</dbReference>
<keyword evidence="5" id="KW-1185">Reference proteome</keyword>
<dbReference type="InterPro" id="IPR024079">
    <property type="entry name" value="MetalloPept_cat_dom_sf"/>
</dbReference>
<evidence type="ECO:0000313" key="4">
    <source>
        <dbReference type="Proteomes" id="UP000095284"/>
    </source>
</evidence>
<dbReference type="PANTHER" id="PTHR11733:SF167">
    <property type="entry name" value="FI17812P1-RELATED"/>
    <property type="match status" value="1"/>
</dbReference>
<comment type="similarity">
    <text evidence="1">Belongs to the peptidase M13 family.</text>
</comment>
<dbReference type="WBParaSite" id="BXY_1607500.1">
    <property type="protein sequence ID" value="BXY_1607500.1"/>
    <property type="gene ID" value="BXY_1607500"/>
</dbReference>
<dbReference type="EMBL" id="CAJFCV020000003">
    <property type="protein sequence ID" value="CAG9108915.1"/>
    <property type="molecule type" value="Genomic_DNA"/>
</dbReference>
<dbReference type="Proteomes" id="UP000095284">
    <property type="component" value="Unplaced"/>
</dbReference>
<dbReference type="GO" id="GO:0016485">
    <property type="term" value="P:protein processing"/>
    <property type="evidence" value="ECO:0007669"/>
    <property type="project" value="TreeGrafter"/>
</dbReference>
<evidence type="ECO:0000313" key="6">
    <source>
        <dbReference type="WBParaSite" id="BXY_1607500.1"/>
    </source>
</evidence>
<reference evidence="3" key="2">
    <citation type="submission" date="2020-09" db="EMBL/GenBank/DDBJ databases">
        <authorList>
            <person name="Kikuchi T."/>
        </authorList>
    </citation>
    <scope>NUCLEOTIDE SEQUENCE</scope>
    <source>
        <strain evidence="3">Ka4C1</strain>
    </source>
</reference>
<organism evidence="4 6">
    <name type="scientific">Bursaphelenchus xylophilus</name>
    <name type="common">Pinewood nematode worm</name>
    <name type="synonym">Aphelenchoides xylophilus</name>
    <dbReference type="NCBI Taxonomy" id="6326"/>
    <lineage>
        <taxon>Eukaryota</taxon>
        <taxon>Metazoa</taxon>
        <taxon>Ecdysozoa</taxon>
        <taxon>Nematoda</taxon>
        <taxon>Chromadorea</taxon>
        <taxon>Rhabditida</taxon>
        <taxon>Tylenchina</taxon>
        <taxon>Tylenchomorpha</taxon>
        <taxon>Aphelenchoidea</taxon>
        <taxon>Aphelenchoididae</taxon>
        <taxon>Bursaphelenchus</taxon>
    </lineage>
</organism>
<dbReference type="SMR" id="A0A1I7SSQ8"/>
<protein>
    <submittedName>
        <fullName evidence="3">(pine wood nematode) hypothetical protein</fullName>
    </submittedName>
    <submittedName>
        <fullName evidence="6">Peptidase_M13 domain-containing protein</fullName>
    </submittedName>
</protein>
<evidence type="ECO:0000313" key="5">
    <source>
        <dbReference type="Proteomes" id="UP000659654"/>
    </source>
</evidence>
<dbReference type="Pfam" id="PF01431">
    <property type="entry name" value="Peptidase_M13"/>
    <property type="match status" value="1"/>
</dbReference>
<dbReference type="Proteomes" id="UP000659654">
    <property type="component" value="Unassembled WGS sequence"/>
</dbReference>
<name>A0A1I7SSQ8_BURXY</name>
<dbReference type="Proteomes" id="UP000582659">
    <property type="component" value="Unassembled WGS sequence"/>
</dbReference>
<evidence type="ECO:0000313" key="3">
    <source>
        <dbReference type="EMBL" id="CAD5221963.1"/>
    </source>
</evidence>
<reference evidence="6" key="1">
    <citation type="submission" date="2016-11" db="UniProtKB">
        <authorList>
            <consortium name="WormBaseParasite"/>
        </authorList>
    </citation>
    <scope>IDENTIFICATION</scope>
</reference>
<accession>A0A1I7SSQ8</accession>
<dbReference type="GO" id="GO:0005886">
    <property type="term" value="C:plasma membrane"/>
    <property type="evidence" value="ECO:0007669"/>
    <property type="project" value="TreeGrafter"/>
</dbReference>
<dbReference type="GO" id="GO:0004222">
    <property type="term" value="F:metalloendopeptidase activity"/>
    <property type="evidence" value="ECO:0007669"/>
    <property type="project" value="InterPro"/>
</dbReference>
<dbReference type="EMBL" id="CAJFDI010000003">
    <property type="protein sequence ID" value="CAD5221963.1"/>
    <property type="molecule type" value="Genomic_DNA"/>
</dbReference>
<dbReference type="AlphaFoldDB" id="A0A1I7SSQ8"/>
<dbReference type="InterPro" id="IPR018497">
    <property type="entry name" value="Peptidase_M13_C"/>
</dbReference>
<evidence type="ECO:0000256" key="1">
    <source>
        <dbReference type="ARBA" id="ARBA00007357"/>
    </source>
</evidence>
<sequence>MDFDTLPCKDFYRFASRKFDPELRQTTFDDLIKKILTDETLSNHIESIKRVKGIYQQCLKNPKTLIDIGMSTKAQNAQTQINVTFPVKVADVSDDTGYMKLLFRMYKILFEYGNEIFIQIKETLEAGYLQFNVPDNILEDSEKEEIWKTYCQYQGCDPKKIDFASFYPFSGKYKKMNLTDADHELINDVFGARIDMKFIRFPVADTVEDRTKLINQLFETWLHTPHVAPPVPCEFYMQYTYPLYINKLLVDYYKNDTVKFQKLHDNFFNLANAIVQEAENTFRFSNVLKDDMKELTLKQVNGSRFAFFNHSIYEDNNFVECCNLITEVNPAASVYVNNLRPLAKFNHEKQEKYWYLPLVNNDAAHYGNINGNFFNWGVFMFHLYDNDFPPVITMSGSGWVMAHELAHAFGTQLRKTSEDYAALLGCLIEFYADQCFPIDPTFCVDPMDTMEENFADVLGAKWAYLAYKKWASVVGTGERPRGEYLDTISDDQLFFINMVQSMVDLPGWSLYYPGAQHAPRPVRVWGALANLPSFASAFTCEPGDVYNPGFRCSLFDGPIKVNKNLTDPQ</sequence>
<dbReference type="OrthoDB" id="6475849at2759"/>
<dbReference type="Gene3D" id="3.40.390.10">
    <property type="entry name" value="Collagenase (Catalytic Domain)"/>
    <property type="match status" value="1"/>
</dbReference>
<dbReference type="SUPFAM" id="SSF55486">
    <property type="entry name" value="Metalloproteases ('zincins'), catalytic domain"/>
    <property type="match status" value="1"/>
</dbReference>
<feature type="domain" description="Peptidase M13 C-terminal" evidence="2">
    <location>
        <begin position="370"/>
        <end position="553"/>
    </location>
</feature>
<dbReference type="PROSITE" id="PS51885">
    <property type="entry name" value="NEPRILYSIN"/>
    <property type="match status" value="1"/>
</dbReference>
<gene>
    <name evidence="3" type="ORF">BXYJ_LOCUS6940</name>
</gene>